<evidence type="ECO:0000259" key="6">
    <source>
        <dbReference type="Pfam" id="PF25975"/>
    </source>
</evidence>
<dbReference type="Pfam" id="PF25919">
    <property type="entry name" value="BSH_CusB"/>
    <property type="match status" value="1"/>
</dbReference>
<dbReference type="Pfam" id="PF25954">
    <property type="entry name" value="Beta-barrel_RND_2"/>
    <property type="match status" value="1"/>
</dbReference>
<dbReference type="SUPFAM" id="SSF111369">
    <property type="entry name" value="HlyD-like secretion proteins"/>
    <property type="match status" value="1"/>
</dbReference>
<dbReference type="Gene3D" id="2.40.30.170">
    <property type="match status" value="1"/>
</dbReference>
<dbReference type="GO" id="GO:0016020">
    <property type="term" value="C:membrane"/>
    <property type="evidence" value="ECO:0007669"/>
    <property type="project" value="InterPro"/>
</dbReference>
<sequence>MKLLATGVGLAALTAAGVGGYYLGQFRRESAPSSFAVRALQPAPLEDARAASPPAASSEPSLAPVTLTPERMQRIGVKTGVVEVRAVHDELRTVGTIEADEARISDVNVRFAGWVRKVYADAMYKQVRRGQPLLTVYSPELVTAEREYLVARELLAQTTSPGGTTDFHGSRLLLRAAAERLKHWQIPDREIARLKKSGKVAQEIEIDSPSSGLIIERKAFPNTYAEPGTKLYSVADLSTVWVYAHIFQNEIGRVKVGDPATVSVDAYPGQTFPARVSFIWPEVDQTTRRARVRLEIPNPELKLLLGMYVSVQLGLPRGDRLAIPSSGVFQSGARQIAFVDRGGGYFEPRDIEVGARAGDDFVVLKGLAAGERVVTSANFLIDSESQLAAALGSFAPPPPGVGAAAAINAPKGATLEYSSKPPIPRTGSNDFRVELTDGDGAPVLGAEVTVTFFMPAMPAMGMAAMRSVATLKEKGGGVYEGSGDVPMGGTWQVTVLATKAGQTLAQKQFSVTAEGGM</sequence>
<comment type="caution">
    <text evidence="7">The sequence shown here is derived from an EMBL/GenBank/DDBJ whole genome shotgun (WGS) entry which is preliminary data.</text>
</comment>
<feature type="domain" description="CusB-like beta-barrel" evidence="5">
    <location>
        <begin position="239"/>
        <end position="314"/>
    </location>
</feature>
<feature type="domain" description="YtkA-like" evidence="3">
    <location>
        <begin position="419"/>
        <end position="495"/>
    </location>
</feature>
<evidence type="ECO:0000259" key="5">
    <source>
        <dbReference type="Pfam" id="PF25954"/>
    </source>
</evidence>
<name>A0A9W6GZB6_9HYPH</name>
<dbReference type="GO" id="GO:0030288">
    <property type="term" value="C:outer membrane-bounded periplasmic space"/>
    <property type="evidence" value="ECO:0007669"/>
    <property type="project" value="TreeGrafter"/>
</dbReference>
<dbReference type="InterPro" id="IPR006143">
    <property type="entry name" value="RND_pump_MFP"/>
</dbReference>
<accession>A0A9W6GZB6</accession>
<dbReference type="AlphaFoldDB" id="A0A9W6GZB6"/>
<dbReference type="RefSeq" id="WP_281806913.1">
    <property type="nucleotide sequence ID" value="NZ_BSEC01000005.1"/>
</dbReference>
<feature type="domain" description="CzcB-like C-terminal circularly permuted SH3-like" evidence="6">
    <location>
        <begin position="322"/>
        <end position="381"/>
    </location>
</feature>
<dbReference type="Pfam" id="PF13115">
    <property type="entry name" value="YtkA"/>
    <property type="match status" value="1"/>
</dbReference>
<dbReference type="Gene3D" id="2.40.420.20">
    <property type="match status" value="1"/>
</dbReference>
<dbReference type="GO" id="GO:0046914">
    <property type="term" value="F:transition metal ion binding"/>
    <property type="evidence" value="ECO:0007669"/>
    <property type="project" value="TreeGrafter"/>
</dbReference>
<protein>
    <recommendedName>
        <fullName evidence="9">Efflux RND transporter periplasmic adaptor subunit</fullName>
    </recommendedName>
</protein>
<dbReference type="EMBL" id="BSEC01000005">
    <property type="protein sequence ID" value="GLI95861.1"/>
    <property type="molecule type" value="Genomic_DNA"/>
</dbReference>
<comment type="similarity">
    <text evidence="1">Belongs to the membrane fusion protein (MFP) (TC 8.A.1) family.</text>
</comment>
<dbReference type="FunFam" id="2.40.30.170:FF:000010">
    <property type="entry name" value="Efflux RND transporter periplasmic adaptor subunit"/>
    <property type="match status" value="1"/>
</dbReference>
<dbReference type="InterPro" id="IPR058792">
    <property type="entry name" value="Beta-barrel_RND_2"/>
</dbReference>
<dbReference type="InterPro" id="IPR032693">
    <property type="entry name" value="YtkA-like_dom"/>
</dbReference>
<dbReference type="GO" id="GO:0060003">
    <property type="term" value="P:copper ion export"/>
    <property type="evidence" value="ECO:0007669"/>
    <property type="project" value="TreeGrafter"/>
</dbReference>
<evidence type="ECO:0000313" key="7">
    <source>
        <dbReference type="EMBL" id="GLI95861.1"/>
    </source>
</evidence>
<organism evidence="7 8">
    <name type="scientific">Methylocystis echinoides</name>
    <dbReference type="NCBI Taxonomy" id="29468"/>
    <lineage>
        <taxon>Bacteria</taxon>
        <taxon>Pseudomonadati</taxon>
        <taxon>Pseudomonadota</taxon>
        <taxon>Alphaproteobacteria</taxon>
        <taxon>Hyphomicrobiales</taxon>
        <taxon>Methylocystaceae</taxon>
        <taxon>Methylocystis</taxon>
    </lineage>
</organism>
<evidence type="ECO:0000256" key="2">
    <source>
        <dbReference type="ARBA" id="ARBA00022448"/>
    </source>
</evidence>
<reference evidence="7" key="1">
    <citation type="journal article" date="2023" name="Int. J. Syst. Evol. Microbiol.">
        <title>Methylocystis iwaonis sp. nov., a type II methane-oxidizing bacterium from surface soil of a rice paddy field in Japan, and emended description of the genus Methylocystis (ex Whittenbury et al. 1970) Bowman et al. 1993.</title>
        <authorList>
            <person name="Kaise H."/>
            <person name="Sawadogo J.B."/>
            <person name="Alam M.S."/>
            <person name="Ueno C."/>
            <person name="Dianou D."/>
            <person name="Shinjo R."/>
            <person name="Asakawa S."/>
        </authorList>
    </citation>
    <scope>NUCLEOTIDE SEQUENCE</scope>
    <source>
        <strain evidence="7">LMG27198</strain>
    </source>
</reference>
<dbReference type="GO" id="GO:0015679">
    <property type="term" value="P:plasma membrane copper ion transport"/>
    <property type="evidence" value="ECO:0007669"/>
    <property type="project" value="TreeGrafter"/>
</dbReference>
<keyword evidence="2" id="KW-0813">Transport</keyword>
<evidence type="ECO:0000256" key="1">
    <source>
        <dbReference type="ARBA" id="ARBA00009477"/>
    </source>
</evidence>
<dbReference type="InterPro" id="IPR051909">
    <property type="entry name" value="MFP_Cation_Efflux"/>
</dbReference>
<feature type="domain" description="CusB-like barrel-sandwich hybrid" evidence="4">
    <location>
        <begin position="107"/>
        <end position="234"/>
    </location>
</feature>
<dbReference type="InterPro" id="IPR058790">
    <property type="entry name" value="BSH_CusB"/>
</dbReference>
<evidence type="ECO:0000259" key="3">
    <source>
        <dbReference type="Pfam" id="PF13115"/>
    </source>
</evidence>
<evidence type="ECO:0000259" key="4">
    <source>
        <dbReference type="Pfam" id="PF25919"/>
    </source>
</evidence>
<keyword evidence="8" id="KW-1185">Reference proteome</keyword>
<dbReference type="NCBIfam" id="TIGR01730">
    <property type="entry name" value="RND_mfp"/>
    <property type="match status" value="1"/>
</dbReference>
<dbReference type="Gene3D" id="6.10.140.730">
    <property type="match status" value="1"/>
</dbReference>
<dbReference type="GO" id="GO:0022857">
    <property type="term" value="F:transmembrane transporter activity"/>
    <property type="evidence" value="ECO:0007669"/>
    <property type="project" value="InterPro"/>
</dbReference>
<dbReference type="Proteomes" id="UP001144323">
    <property type="component" value="Unassembled WGS sequence"/>
</dbReference>
<evidence type="ECO:0000313" key="8">
    <source>
        <dbReference type="Proteomes" id="UP001144323"/>
    </source>
</evidence>
<dbReference type="PANTHER" id="PTHR30097:SF15">
    <property type="entry name" value="CATION EFFLUX SYSTEM PROTEIN CUSB"/>
    <property type="match status" value="1"/>
</dbReference>
<proteinExistence type="inferred from homology"/>
<dbReference type="PANTHER" id="PTHR30097">
    <property type="entry name" value="CATION EFFLUX SYSTEM PROTEIN CUSB"/>
    <property type="match status" value="1"/>
</dbReference>
<gene>
    <name evidence="7" type="ORF">LMG27198_48530</name>
</gene>
<dbReference type="InterPro" id="IPR058649">
    <property type="entry name" value="CzcB_C"/>
</dbReference>
<evidence type="ECO:0008006" key="9">
    <source>
        <dbReference type="Google" id="ProtNLM"/>
    </source>
</evidence>
<dbReference type="Pfam" id="PF25975">
    <property type="entry name" value="CzcB_C"/>
    <property type="match status" value="1"/>
</dbReference>